<feature type="region of interest" description="Disordered" evidence="1">
    <location>
        <begin position="1"/>
        <end position="37"/>
    </location>
</feature>
<sequence>MFANEYSPLGDVKADATSSSESDISSTLTPEGPPSFEQLLPPTAPTTLPDIINPVNWKLISSFPLHPF</sequence>
<reference evidence="2" key="1">
    <citation type="submission" date="2014-09" db="EMBL/GenBank/DDBJ databases">
        <authorList>
            <person name="Magalhaes I.L.F."/>
            <person name="Oliveira U."/>
            <person name="Santos F.R."/>
            <person name="Vidigal T.H.D.A."/>
            <person name="Brescovit A.D."/>
            <person name="Santos A.J."/>
        </authorList>
    </citation>
    <scope>NUCLEOTIDE SEQUENCE</scope>
    <source>
        <tissue evidence="2">Shoot tissue taken approximately 20 cm above the soil surface</tissue>
    </source>
</reference>
<dbReference type="AlphaFoldDB" id="A0A0A9D759"/>
<proteinExistence type="predicted"/>
<accession>A0A0A9D759</accession>
<name>A0A0A9D759_ARUDO</name>
<protein>
    <submittedName>
        <fullName evidence="2">Uncharacterized protein</fullName>
    </submittedName>
</protein>
<evidence type="ECO:0000313" key="2">
    <source>
        <dbReference type="EMBL" id="JAD83601.1"/>
    </source>
</evidence>
<organism evidence="2">
    <name type="scientific">Arundo donax</name>
    <name type="common">Giant reed</name>
    <name type="synonym">Donax arundinaceus</name>
    <dbReference type="NCBI Taxonomy" id="35708"/>
    <lineage>
        <taxon>Eukaryota</taxon>
        <taxon>Viridiplantae</taxon>
        <taxon>Streptophyta</taxon>
        <taxon>Embryophyta</taxon>
        <taxon>Tracheophyta</taxon>
        <taxon>Spermatophyta</taxon>
        <taxon>Magnoliopsida</taxon>
        <taxon>Liliopsida</taxon>
        <taxon>Poales</taxon>
        <taxon>Poaceae</taxon>
        <taxon>PACMAD clade</taxon>
        <taxon>Arundinoideae</taxon>
        <taxon>Arundineae</taxon>
        <taxon>Arundo</taxon>
    </lineage>
</organism>
<dbReference type="EMBL" id="GBRH01214294">
    <property type="protein sequence ID" value="JAD83601.1"/>
    <property type="molecule type" value="Transcribed_RNA"/>
</dbReference>
<reference evidence="2" key="2">
    <citation type="journal article" date="2015" name="Data Brief">
        <title>Shoot transcriptome of the giant reed, Arundo donax.</title>
        <authorList>
            <person name="Barrero R.A."/>
            <person name="Guerrero F.D."/>
            <person name="Moolhuijzen P."/>
            <person name="Goolsby J.A."/>
            <person name="Tidwell J."/>
            <person name="Bellgard S.E."/>
            <person name="Bellgard M.I."/>
        </authorList>
    </citation>
    <scope>NUCLEOTIDE SEQUENCE</scope>
    <source>
        <tissue evidence="2">Shoot tissue taken approximately 20 cm above the soil surface</tissue>
    </source>
</reference>
<evidence type="ECO:0000256" key="1">
    <source>
        <dbReference type="SAM" id="MobiDB-lite"/>
    </source>
</evidence>